<feature type="region of interest" description="Disordered" evidence="1">
    <location>
        <begin position="363"/>
        <end position="387"/>
    </location>
</feature>
<dbReference type="Proteomes" id="UP001310890">
    <property type="component" value="Unassembled WGS sequence"/>
</dbReference>
<feature type="region of interest" description="Disordered" evidence="1">
    <location>
        <begin position="776"/>
        <end position="860"/>
    </location>
</feature>
<feature type="compositionally biased region" description="Basic and acidic residues" evidence="1">
    <location>
        <begin position="591"/>
        <end position="609"/>
    </location>
</feature>
<organism evidence="2 3">
    <name type="scientific">Meristemomyces frigidus</name>
    <dbReference type="NCBI Taxonomy" id="1508187"/>
    <lineage>
        <taxon>Eukaryota</taxon>
        <taxon>Fungi</taxon>
        <taxon>Dikarya</taxon>
        <taxon>Ascomycota</taxon>
        <taxon>Pezizomycotina</taxon>
        <taxon>Dothideomycetes</taxon>
        <taxon>Dothideomycetidae</taxon>
        <taxon>Mycosphaerellales</taxon>
        <taxon>Teratosphaeriaceae</taxon>
        <taxon>Meristemomyces</taxon>
    </lineage>
</organism>
<gene>
    <name evidence="2" type="ORF">LTR62_006134</name>
</gene>
<dbReference type="AlphaFoldDB" id="A0AAN7TDX1"/>
<feature type="compositionally biased region" description="Low complexity" evidence="1">
    <location>
        <begin position="638"/>
        <end position="653"/>
    </location>
</feature>
<name>A0AAN7TDX1_9PEZI</name>
<feature type="compositionally biased region" description="Polar residues" evidence="1">
    <location>
        <begin position="654"/>
        <end position="680"/>
    </location>
</feature>
<dbReference type="EMBL" id="JAVRRL010000051">
    <property type="protein sequence ID" value="KAK5110281.1"/>
    <property type="molecule type" value="Genomic_DNA"/>
</dbReference>
<feature type="compositionally biased region" description="Polar residues" evidence="1">
    <location>
        <begin position="730"/>
        <end position="741"/>
    </location>
</feature>
<feature type="compositionally biased region" description="Basic and acidic residues" evidence="1">
    <location>
        <begin position="330"/>
        <end position="350"/>
    </location>
</feature>
<sequence length="894" mass="97729">MPKAIPSFNDGVSVFHFTNRVSAAKIAKYENASRRGMINPGLAHVQGGHNRLPTPAPQIAPAGTLHLSGSADADSLDPSSMEPPSKKARRKLAVRDSAQSPAGTPGGTSNTPVVLDAPNETIAVARPVKPPRPVRWRYDDMMVLDDETLRIHSDSSDSELESPPRRSLAHMKQTMPVPVAPEKPANPEYGDFMSYYVTGGDDEEDKANVNGAQPSANGHGTTQQHAAQAQHAQTQHRCQQNPLQQQRPPPRPRKQQMKMPPPPPPPPVPTIHLLGFDIVNKPYDENDPKTVAKMIEGLQALSASLEKFAGVPPPQSPPHNQKTMSMPVRVSEKQEAKKQEAKKQQPKKQDAAIEDFLGMFEDEDEDSSDVEAASTTNNSNLRKRDDEDERVPNLNYLLERPGASDGPLTYGIQFIQNALRSWAQQRLTREYHDQRQYNYQTRMQQYYQPQKRGPGRPRKFIDENEERMLHQLALQPVVVEAPSTDEGKAVQCFREVISSGCLQVNAVLPHELTRALRNLYMQIDRLINQGTKNDPEWHCMSYGAQIAGHKLRVEKWKEAQTNARAEMARQQQFSQQQGLHQIGFSAGQHQHPTEEQMRRNHEMDLERRRSVAHAQQQPYLSQHHLNPLLLGSQPPGTPAGFAPSPGPSPASAGMNQSPAHKPSTPNTNIPPRNGQPSTASPAHASGEHPKQHMDHVVLYQAGYQPPRGAQMKFSFAPSNEQQMQVWGSNAFPQASPSNATVPNRGPMAPSPTRASQGKALNSIGNGAAHPAIVPSIETNGRRKSGSAQPKHAQKKRKADSTMAEAMALPVQGSGARSDPVIIKKEHTKSPPPSAPPASLPASSSGFTAVNQPAPVPPKSLDAVPAAVNAKTNGHNGMRALAARYPHPGAVVVDQ</sequence>
<feature type="compositionally biased region" description="Low complexity" evidence="1">
    <location>
        <begin position="221"/>
        <end position="246"/>
    </location>
</feature>
<feature type="region of interest" description="Disordered" evidence="1">
    <location>
        <begin position="730"/>
        <end position="757"/>
    </location>
</feature>
<protein>
    <submittedName>
        <fullName evidence="2">Uncharacterized protein</fullName>
    </submittedName>
</protein>
<feature type="region of interest" description="Disordered" evidence="1">
    <location>
        <begin position="308"/>
        <end position="350"/>
    </location>
</feature>
<evidence type="ECO:0000313" key="3">
    <source>
        <dbReference type="Proteomes" id="UP001310890"/>
    </source>
</evidence>
<proteinExistence type="predicted"/>
<comment type="caution">
    <text evidence="2">The sequence shown here is derived from an EMBL/GenBank/DDBJ whole genome shotgun (WGS) entry which is preliminary data.</text>
</comment>
<feature type="compositionally biased region" description="Pro residues" evidence="1">
    <location>
        <begin position="259"/>
        <end position="269"/>
    </location>
</feature>
<feature type="compositionally biased region" description="Polar residues" evidence="1">
    <location>
        <begin position="97"/>
        <end position="112"/>
    </location>
</feature>
<feature type="region of interest" description="Disordered" evidence="1">
    <location>
        <begin position="43"/>
        <end position="116"/>
    </location>
</feature>
<feature type="compositionally biased region" description="Polar residues" evidence="1">
    <location>
        <begin position="210"/>
        <end position="220"/>
    </location>
</feature>
<reference evidence="2" key="1">
    <citation type="submission" date="2023-08" db="EMBL/GenBank/DDBJ databases">
        <title>Black Yeasts Isolated from many extreme environments.</title>
        <authorList>
            <person name="Coleine C."/>
            <person name="Stajich J.E."/>
            <person name="Selbmann L."/>
        </authorList>
    </citation>
    <scope>NUCLEOTIDE SEQUENCE</scope>
    <source>
        <strain evidence="2">CCFEE 5401</strain>
    </source>
</reference>
<accession>A0AAN7TDX1</accession>
<feature type="region of interest" description="Disordered" evidence="1">
    <location>
        <begin position="586"/>
        <end position="690"/>
    </location>
</feature>
<feature type="compositionally biased region" description="Pro residues" evidence="1">
    <location>
        <begin position="829"/>
        <end position="838"/>
    </location>
</feature>
<evidence type="ECO:0000256" key="1">
    <source>
        <dbReference type="SAM" id="MobiDB-lite"/>
    </source>
</evidence>
<evidence type="ECO:0000313" key="2">
    <source>
        <dbReference type="EMBL" id="KAK5110281.1"/>
    </source>
</evidence>
<feature type="region of interest" description="Disordered" evidence="1">
    <location>
        <begin position="149"/>
        <end position="273"/>
    </location>
</feature>
<feature type="compositionally biased region" description="Polar residues" evidence="1">
    <location>
        <begin position="613"/>
        <end position="624"/>
    </location>
</feature>